<sequence length="134" mass="15275">MPKPFIAILYYLLLVFAGIALLFLASVLQKVSTTSTAEYFYSDFLRNNYSLLAGIIFFLAGLFVGYFLKLNPWLAGIAMVIAMPLVSFYEAAVYKGSHNLIWFELVIYFLFSVPAITGVYIGRYIAKRRKKQEE</sequence>
<dbReference type="RefSeq" id="WP_129129983.1">
    <property type="nucleotide sequence ID" value="NZ_SDHW01000001.1"/>
</dbReference>
<protein>
    <submittedName>
        <fullName evidence="2">Uncharacterized protein</fullName>
    </submittedName>
</protein>
<dbReference type="Proteomes" id="UP000290204">
    <property type="component" value="Unassembled WGS sequence"/>
</dbReference>
<accession>A0A4V1M849</accession>
<keyword evidence="1" id="KW-0472">Membrane</keyword>
<evidence type="ECO:0000313" key="2">
    <source>
        <dbReference type="EMBL" id="RXK62612.1"/>
    </source>
</evidence>
<name>A0A4V1M849_9BACT</name>
<proteinExistence type="predicted"/>
<reference evidence="2 3" key="1">
    <citation type="submission" date="2019-01" db="EMBL/GenBank/DDBJ databases">
        <title>Lacibacter sp. strain TTM-7.</title>
        <authorList>
            <person name="Chen W.-M."/>
        </authorList>
    </citation>
    <scope>NUCLEOTIDE SEQUENCE [LARGE SCALE GENOMIC DNA]</scope>
    <source>
        <strain evidence="2 3">TTM-7</strain>
    </source>
</reference>
<dbReference type="EMBL" id="SDHW01000001">
    <property type="protein sequence ID" value="RXK62612.1"/>
    <property type="molecule type" value="Genomic_DNA"/>
</dbReference>
<dbReference type="AlphaFoldDB" id="A0A4V1M849"/>
<feature type="transmembrane region" description="Helical" evidence="1">
    <location>
        <begin position="7"/>
        <end position="29"/>
    </location>
</feature>
<feature type="transmembrane region" description="Helical" evidence="1">
    <location>
        <begin position="100"/>
        <end position="121"/>
    </location>
</feature>
<feature type="transmembrane region" description="Helical" evidence="1">
    <location>
        <begin position="49"/>
        <end position="68"/>
    </location>
</feature>
<gene>
    <name evidence="2" type="ORF">ESA94_06335</name>
</gene>
<keyword evidence="1" id="KW-1133">Transmembrane helix</keyword>
<dbReference type="OrthoDB" id="677217at2"/>
<keyword evidence="3" id="KW-1185">Reference proteome</keyword>
<feature type="transmembrane region" description="Helical" evidence="1">
    <location>
        <begin position="73"/>
        <end position="94"/>
    </location>
</feature>
<keyword evidence="1" id="KW-0812">Transmembrane</keyword>
<evidence type="ECO:0000256" key="1">
    <source>
        <dbReference type="SAM" id="Phobius"/>
    </source>
</evidence>
<organism evidence="2 3">
    <name type="scientific">Lacibacter luteus</name>
    <dbReference type="NCBI Taxonomy" id="2508719"/>
    <lineage>
        <taxon>Bacteria</taxon>
        <taxon>Pseudomonadati</taxon>
        <taxon>Bacteroidota</taxon>
        <taxon>Chitinophagia</taxon>
        <taxon>Chitinophagales</taxon>
        <taxon>Chitinophagaceae</taxon>
        <taxon>Lacibacter</taxon>
    </lineage>
</organism>
<evidence type="ECO:0000313" key="3">
    <source>
        <dbReference type="Proteomes" id="UP000290204"/>
    </source>
</evidence>
<comment type="caution">
    <text evidence="2">The sequence shown here is derived from an EMBL/GenBank/DDBJ whole genome shotgun (WGS) entry which is preliminary data.</text>
</comment>